<organism evidence="1 2">
    <name type="scientific">Sandaracinobacteroides saxicola</name>
    <dbReference type="NCBI Taxonomy" id="2759707"/>
    <lineage>
        <taxon>Bacteria</taxon>
        <taxon>Pseudomonadati</taxon>
        <taxon>Pseudomonadota</taxon>
        <taxon>Alphaproteobacteria</taxon>
        <taxon>Sphingomonadales</taxon>
        <taxon>Sphingosinicellaceae</taxon>
        <taxon>Sandaracinobacteroides</taxon>
    </lineage>
</organism>
<dbReference type="InterPro" id="IPR010263">
    <property type="entry name" value="T6SS_TssK"/>
</dbReference>
<dbReference type="PANTHER" id="PTHR35566">
    <property type="entry name" value="BLR3599 PROTEIN"/>
    <property type="match status" value="1"/>
</dbReference>
<accession>A0A7G5IM97</accession>
<name>A0A7G5IM97_9SPHN</name>
<evidence type="ECO:0000313" key="2">
    <source>
        <dbReference type="Proteomes" id="UP000515292"/>
    </source>
</evidence>
<dbReference type="PANTHER" id="PTHR35566:SF1">
    <property type="entry name" value="TYPE VI SECRETION SYSTEM BASEPLATE COMPONENT TSSK1"/>
    <property type="match status" value="1"/>
</dbReference>
<keyword evidence="2" id="KW-1185">Reference proteome</keyword>
<protein>
    <submittedName>
        <fullName evidence="1">Type VI secretion system baseplate subunit TssK</fullName>
    </submittedName>
</protein>
<dbReference type="Pfam" id="PF05936">
    <property type="entry name" value="T6SS_VasE"/>
    <property type="match status" value="1"/>
</dbReference>
<dbReference type="AlphaFoldDB" id="A0A7G5IM97"/>
<proteinExistence type="predicted"/>
<evidence type="ECO:0000313" key="1">
    <source>
        <dbReference type="EMBL" id="QMW24489.1"/>
    </source>
</evidence>
<dbReference type="KEGG" id="sand:H3309_02300"/>
<dbReference type="Proteomes" id="UP000515292">
    <property type="component" value="Chromosome"/>
</dbReference>
<gene>
    <name evidence="1" type="primary">tssK</name>
    <name evidence="1" type="ORF">H3309_02300</name>
</gene>
<sequence>MMSNHPVWSEGLFLRPQHLQLSDAAREAALHARLGGAVLHPWGLVELALDEDLASDAKAGVRRLVAVLPDGEVVAVPGGLAPPPAFDVDDQVRGELLYLTLPARQEGAVMYARASAENASIARYHIAERNAVDQADPDRAVETVEVAVPNLRFGIEEADLAGRTKIGIARIRERVGKRVVWDETYIPPLLDIRASPALSGFLIDILGRLEQRQEELSMRAVEGADGGSETFAAYLLLQLLNRWQPALRHVQRLERVHPERLFADFLAFAGELATFTRADRRPTDFPPYDHEDLEACFKPVVEALRAGLSTEFSRSAVQLELKLIQPGAYVSTITDRGLYDQGRFYLAVSTRRPADEVRRALPSVVKIGAVTKMQQLVQAALPGVPLSAIAAPPQQIRAMAGYVYFELDRSHPDWKDFSTAPALGLYIAGEWPELAMELWCVRRQAR</sequence>
<reference evidence="1 2" key="1">
    <citation type="submission" date="2020-07" db="EMBL/GenBank/DDBJ databases">
        <title>Complete genome sequence for Sandaracinobacter sp. M6.</title>
        <authorList>
            <person name="Tang Y."/>
            <person name="Liu Q."/>
            <person name="Guo Z."/>
            <person name="Lei P."/>
            <person name="Huang B."/>
        </authorList>
    </citation>
    <scope>NUCLEOTIDE SEQUENCE [LARGE SCALE GENOMIC DNA]</scope>
    <source>
        <strain evidence="1 2">M6</strain>
    </source>
</reference>
<dbReference type="NCBIfam" id="TIGR03353">
    <property type="entry name" value="VI_chp_4"/>
    <property type="match status" value="1"/>
</dbReference>
<dbReference type="EMBL" id="CP059851">
    <property type="protein sequence ID" value="QMW24489.1"/>
    <property type="molecule type" value="Genomic_DNA"/>
</dbReference>